<name>A0A5R9IHR1_9GAMM</name>
<evidence type="ECO:0008006" key="4">
    <source>
        <dbReference type="Google" id="ProtNLM"/>
    </source>
</evidence>
<dbReference type="InterPro" id="IPR032466">
    <property type="entry name" value="Metal_Hydrolase"/>
</dbReference>
<feature type="chain" id="PRO_5024332738" description="Dipeptidase" evidence="1">
    <location>
        <begin position="26"/>
        <end position="400"/>
    </location>
</feature>
<protein>
    <recommendedName>
        <fullName evidence="4">Dipeptidase</fullName>
    </recommendedName>
</protein>
<reference evidence="2 3" key="1">
    <citation type="submission" date="2019-05" db="EMBL/GenBank/DDBJ databases">
        <title>Genome sequences of Thalassotalea litorea 1K03283.</title>
        <authorList>
            <person name="Zhang D."/>
        </authorList>
    </citation>
    <scope>NUCLEOTIDE SEQUENCE [LARGE SCALE GENOMIC DNA]</scope>
    <source>
        <strain evidence="2 3">MCCC 1K03283</strain>
    </source>
</reference>
<dbReference type="RefSeq" id="WP_138319968.1">
    <property type="nucleotide sequence ID" value="NZ_VCBC01000009.1"/>
</dbReference>
<sequence length="400" mass="44922">MTAQTNIVVLWSTMIAMAISTSAYAEIEMRPRPTDEKDFPEYIKYLVDVAEPRSAEARAKDAEMQKKYNNSNVVDALFVGAPGFPAGLTSQIYEEAIQHSIDNKYTLVSATVSNGKPDDTPEVVKRRMEETNAYWQQQPERYLQVKSFDDIEEAKQASKLGIIHNFQSMRPLAKDINNVEVFYKLGLRQMNFTYNIDLPDVADGGESNLDGTDEGIHEFGLQVLKEMNRLGIVADCSHSSDNTCIEMAAHSSKPVMMSHSQLMTFQDIPRNVSDKAVKAVAATDGVICVTFIGGFLNAKGEATPYDIAKHVQYIRNLVGPQATCVGPDYVYNYAETLDWILRNPKDFPIESGYATPSHMGKPGEIWGVVRELEDRYNWTKDEIEGFLGENVLRVYKANWK</sequence>
<dbReference type="Gene3D" id="3.20.20.140">
    <property type="entry name" value="Metal-dependent hydrolases"/>
    <property type="match status" value="1"/>
</dbReference>
<accession>A0A5R9IHR1</accession>
<dbReference type="Pfam" id="PF01244">
    <property type="entry name" value="Peptidase_M19"/>
    <property type="match status" value="1"/>
</dbReference>
<dbReference type="EMBL" id="VCBC01000009">
    <property type="protein sequence ID" value="TLU64832.1"/>
    <property type="molecule type" value="Genomic_DNA"/>
</dbReference>
<proteinExistence type="predicted"/>
<evidence type="ECO:0000256" key="1">
    <source>
        <dbReference type="SAM" id="SignalP"/>
    </source>
</evidence>
<evidence type="ECO:0000313" key="2">
    <source>
        <dbReference type="EMBL" id="TLU64832.1"/>
    </source>
</evidence>
<feature type="signal peptide" evidence="1">
    <location>
        <begin position="1"/>
        <end position="25"/>
    </location>
</feature>
<keyword evidence="3" id="KW-1185">Reference proteome</keyword>
<keyword evidence="1" id="KW-0732">Signal</keyword>
<dbReference type="GO" id="GO:0070573">
    <property type="term" value="F:metallodipeptidase activity"/>
    <property type="evidence" value="ECO:0007669"/>
    <property type="project" value="InterPro"/>
</dbReference>
<dbReference type="InterPro" id="IPR008257">
    <property type="entry name" value="Pept_M19"/>
</dbReference>
<dbReference type="GO" id="GO:0006508">
    <property type="term" value="P:proteolysis"/>
    <property type="evidence" value="ECO:0007669"/>
    <property type="project" value="InterPro"/>
</dbReference>
<dbReference type="PANTHER" id="PTHR10443:SF12">
    <property type="entry name" value="DIPEPTIDASE"/>
    <property type="match status" value="1"/>
</dbReference>
<dbReference type="Proteomes" id="UP000307790">
    <property type="component" value="Unassembled WGS sequence"/>
</dbReference>
<organism evidence="2 3">
    <name type="scientific">Thalassotalea litorea</name>
    <dbReference type="NCBI Taxonomy" id="2020715"/>
    <lineage>
        <taxon>Bacteria</taxon>
        <taxon>Pseudomonadati</taxon>
        <taxon>Pseudomonadota</taxon>
        <taxon>Gammaproteobacteria</taxon>
        <taxon>Alteromonadales</taxon>
        <taxon>Colwelliaceae</taxon>
        <taxon>Thalassotalea</taxon>
    </lineage>
</organism>
<gene>
    <name evidence="2" type="ORF">FE810_10250</name>
</gene>
<dbReference type="PANTHER" id="PTHR10443">
    <property type="entry name" value="MICROSOMAL DIPEPTIDASE"/>
    <property type="match status" value="1"/>
</dbReference>
<dbReference type="SUPFAM" id="SSF51556">
    <property type="entry name" value="Metallo-dependent hydrolases"/>
    <property type="match status" value="1"/>
</dbReference>
<evidence type="ECO:0000313" key="3">
    <source>
        <dbReference type="Proteomes" id="UP000307790"/>
    </source>
</evidence>
<dbReference type="PROSITE" id="PS51365">
    <property type="entry name" value="RENAL_DIPEPTIDASE_2"/>
    <property type="match status" value="1"/>
</dbReference>
<dbReference type="OrthoDB" id="9804920at2"/>
<dbReference type="AlphaFoldDB" id="A0A5R9IHR1"/>
<comment type="caution">
    <text evidence="2">The sequence shown here is derived from an EMBL/GenBank/DDBJ whole genome shotgun (WGS) entry which is preliminary data.</text>
</comment>